<feature type="signal peptide" evidence="6">
    <location>
        <begin position="1"/>
        <end position="19"/>
    </location>
</feature>
<evidence type="ECO:0008006" key="9">
    <source>
        <dbReference type="Google" id="ProtNLM"/>
    </source>
</evidence>
<dbReference type="GO" id="GO:0006493">
    <property type="term" value="P:protein O-linked glycosylation"/>
    <property type="evidence" value="ECO:0007669"/>
    <property type="project" value="TreeGrafter"/>
</dbReference>
<name>A0A0L0NV24_CANAR</name>
<protein>
    <recommendedName>
        <fullName evidence="9">Mannosyltransferase</fullName>
    </recommendedName>
</protein>
<keyword evidence="5" id="KW-0812">Transmembrane</keyword>
<dbReference type="GO" id="GO:0000026">
    <property type="term" value="F:alpha-1,2-mannosyltransferase activity"/>
    <property type="evidence" value="ECO:0007669"/>
    <property type="project" value="TreeGrafter"/>
</dbReference>
<dbReference type="GO" id="GO:0005794">
    <property type="term" value="C:Golgi apparatus"/>
    <property type="evidence" value="ECO:0007669"/>
    <property type="project" value="TreeGrafter"/>
</dbReference>
<accession>A0A0L0NV24</accession>
<organism evidence="7 8">
    <name type="scientific">Candidozyma auris</name>
    <name type="common">Yeast</name>
    <name type="synonym">Candida auris</name>
    <dbReference type="NCBI Taxonomy" id="498019"/>
    <lineage>
        <taxon>Eukaryota</taxon>
        <taxon>Fungi</taxon>
        <taxon>Dikarya</taxon>
        <taxon>Ascomycota</taxon>
        <taxon>Saccharomycotina</taxon>
        <taxon>Pichiomycetes</taxon>
        <taxon>Metschnikowiaceae</taxon>
        <taxon>Candidozyma</taxon>
    </lineage>
</organism>
<reference evidence="8" key="1">
    <citation type="journal article" date="2015" name="BMC Genomics">
        <title>Draft genome of a commonly misdiagnosed multidrug resistant pathogen Candida auris.</title>
        <authorList>
            <person name="Chatterjee S."/>
            <person name="Alampalli S.V."/>
            <person name="Nageshan R.K."/>
            <person name="Chettiar S.T."/>
            <person name="Joshi S."/>
            <person name="Tatu U.S."/>
        </authorList>
    </citation>
    <scope>NUCLEOTIDE SEQUENCE [LARGE SCALE GENOMIC DNA]</scope>
    <source>
        <strain evidence="8">6684</strain>
    </source>
</reference>
<dbReference type="Gene3D" id="3.90.550.10">
    <property type="entry name" value="Spore Coat Polysaccharide Biosynthesis Protein SpsA, Chain A"/>
    <property type="match status" value="1"/>
</dbReference>
<dbReference type="VEuPathDB" id="FungiDB:B9J08_003091"/>
<comment type="similarity">
    <text evidence="2">Belongs to the glycosyltransferase 15 family.</text>
</comment>
<keyword evidence="4" id="KW-0808">Transferase</keyword>
<keyword evidence="6" id="KW-0732">Signal</keyword>
<evidence type="ECO:0000256" key="5">
    <source>
        <dbReference type="ARBA" id="ARBA00022968"/>
    </source>
</evidence>
<comment type="caution">
    <text evidence="7">The sequence shown here is derived from an EMBL/GenBank/DDBJ whole genome shotgun (WGS) entry which is preliminary data.</text>
</comment>
<gene>
    <name evidence="7" type="ORF">QG37_05240</name>
</gene>
<dbReference type="VEuPathDB" id="FungiDB:CJJ09_001015"/>
<dbReference type="InterPro" id="IPR029044">
    <property type="entry name" value="Nucleotide-diphossugar_trans"/>
</dbReference>
<feature type="chain" id="PRO_5005545234" description="Mannosyltransferase" evidence="6">
    <location>
        <begin position="20"/>
        <end position="394"/>
    </location>
</feature>
<dbReference type="FunFam" id="3.90.550.10:FF:000051">
    <property type="entry name" value="Alpha-1,2-mannosyltransferase (Ktr4)"/>
    <property type="match status" value="1"/>
</dbReference>
<dbReference type="Proteomes" id="UP000037122">
    <property type="component" value="Unassembled WGS sequence"/>
</dbReference>
<dbReference type="GO" id="GO:0000032">
    <property type="term" value="P:cell wall mannoprotein biosynthetic process"/>
    <property type="evidence" value="ECO:0007669"/>
    <property type="project" value="TreeGrafter"/>
</dbReference>
<dbReference type="GO" id="GO:0006487">
    <property type="term" value="P:protein N-linked glycosylation"/>
    <property type="evidence" value="ECO:0007669"/>
    <property type="project" value="TreeGrafter"/>
</dbReference>
<dbReference type="VEuPathDB" id="FungiDB:CJI96_0001626"/>
<dbReference type="VEuPathDB" id="FungiDB:CJI97_003164"/>
<dbReference type="PANTHER" id="PTHR31121:SF6">
    <property type="entry name" value="ALPHA-1,2 MANNOSYLTRANSFERASE KTR1"/>
    <property type="match status" value="1"/>
</dbReference>
<comment type="subcellular location">
    <subcellularLocation>
        <location evidence="1">Membrane</location>
        <topology evidence="1">Single-pass type II membrane protein</topology>
    </subcellularLocation>
</comment>
<evidence type="ECO:0000313" key="8">
    <source>
        <dbReference type="Proteomes" id="UP000037122"/>
    </source>
</evidence>
<dbReference type="VEuPathDB" id="FungiDB:CJJ07_004403"/>
<evidence type="ECO:0000256" key="3">
    <source>
        <dbReference type="ARBA" id="ARBA00022676"/>
    </source>
</evidence>
<keyword evidence="5" id="KW-0735">Signal-anchor</keyword>
<evidence type="ECO:0000313" key="7">
    <source>
        <dbReference type="EMBL" id="KND98007.1"/>
    </source>
</evidence>
<dbReference type="Pfam" id="PF01793">
    <property type="entry name" value="Glyco_transf_15"/>
    <property type="match status" value="1"/>
</dbReference>
<proteinExistence type="inferred from homology"/>
<dbReference type="VEuPathDB" id="FungiDB:QG37_05240"/>
<dbReference type="SUPFAM" id="SSF53448">
    <property type="entry name" value="Nucleotide-diphospho-sugar transferases"/>
    <property type="match status" value="1"/>
</dbReference>
<dbReference type="EMBL" id="LGST01000037">
    <property type="protein sequence ID" value="KND98007.1"/>
    <property type="molecule type" value="Genomic_DNA"/>
</dbReference>
<dbReference type="AlphaFoldDB" id="A0A0L0NV24"/>
<keyword evidence="3" id="KW-0328">Glycosyltransferase</keyword>
<evidence type="ECO:0000256" key="6">
    <source>
        <dbReference type="SAM" id="SignalP"/>
    </source>
</evidence>
<dbReference type="GO" id="GO:0016020">
    <property type="term" value="C:membrane"/>
    <property type="evidence" value="ECO:0007669"/>
    <property type="project" value="UniProtKB-SubCell"/>
</dbReference>
<evidence type="ECO:0000256" key="1">
    <source>
        <dbReference type="ARBA" id="ARBA00004606"/>
    </source>
</evidence>
<dbReference type="PANTHER" id="PTHR31121">
    <property type="entry name" value="ALPHA-1,2 MANNOSYLTRANSFERASE KTR1"/>
    <property type="match status" value="1"/>
</dbReference>
<sequence length="394" mass="45971">MLFLAVVLFFNTFLPSVAAWLANRWLVDDHPVPALPFLWPSDAPLETVVVELESYLEQHVSLAQAGLDLLNVVIDKTHLAELRSPENASFLVLCRNDELYSMLETVQSINDRYNHQFSHDWVFLNDEPFDEFFMIGIALAIPGGKISFGQVPKEHWGSPLWIDPGKAAAARQELLAKDVYKANSTSYRNMCRFYLGFFYKHLLLDGYDYYWRLEPGVKYSCDIGYDVFQFMRENKRDYGFTLALFEYRDTIATLWETSKKYFNQLALPQDNLVEFLQNLDGLYNLCHFWLNFEIASLAFFRSREYQAYFDHLDQAGGFFYERWGDAPIHTMAVAHLLNKSRLWWFGDIGYWHSPYLQCPRGKTFLDRKCSCNIEADFTFTDLSCVPLYLSLQGQ</sequence>
<dbReference type="InterPro" id="IPR002685">
    <property type="entry name" value="Glyco_trans_15"/>
</dbReference>
<evidence type="ECO:0000256" key="4">
    <source>
        <dbReference type="ARBA" id="ARBA00022679"/>
    </source>
</evidence>
<evidence type="ECO:0000256" key="2">
    <source>
        <dbReference type="ARBA" id="ARBA00007677"/>
    </source>
</evidence>